<evidence type="ECO:0000313" key="3">
    <source>
        <dbReference type="Proteomes" id="UP000054549"/>
    </source>
</evidence>
<feature type="compositionally biased region" description="Basic and acidic residues" evidence="1">
    <location>
        <begin position="290"/>
        <end position="299"/>
    </location>
</feature>
<sequence length="329" mass="36227">MSFFTPPSSTAIHALCPGFYLGSEVLRDDLRFAYSRDLNASVLVSRAAVDEPVEIWGVFKISRDSFTFTPTVGYDMINKPVYDVNRGDDVCWRRLRPAVNLLAHGHETILDGRPADWERYTANLKSLEKLFKDSPKGASSGTQPARHHSVLLETWGLKLTHRFLVEQRATVVTSDSEDEGEQGGGSSSAGSLPLEFMLEGWPVPESWNSARQDLLAKNFAIQPLNAYVHGSDRLIHPSRYERRLKGAVVHVSFVLHAYNFVAENRVRFSAVAQKITVLAPASYSPPVPLVDKEKRKAPELEAAPAPKKTRRTSPGEAGGSATAEGSVAD</sequence>
<protein>
    <submittedName>
        <fullName evidence="2">Uncharacterized protein</fullName>
    </submittedName>
</protein>
<feature type="compositionally biased region" description="Low complexity" evidence="1">
    <location>
        <begin position="319"/>
        <end position="329"/>
    </location>
</feature>
<dbReference type="EMBL" id="KN818268">
    <property type="protein sequence ID" value="KIL62633.1"/>
    <property type="molecule type" value="Genomic_DNA"/>
</dbReference>
<dbReference type="AlphaFoldDB" id="A0A0C2X1P4"/>
<dbReference type="InParanoid" id="A0A0C2X1P4"/>
<keyword evidence="3" id="KW-1185">Reference proteome</keyword>
<dbReference type="OrthoDB" id="2804425at2759"/>
<dbReference type="HOGENOM" id="CLU_075092_0_0_1"/>
<feature type="region of interest" description="Disordered" evidence="1">
    <location>
        <begin position="171"/>
        <end position="191"/>
    </location>
</feature>
<reference evidence="2 3" key="1">
    <citation type="submission" date="2014-04" db="EMBL/GenBank/DDBJ databases">
        <title>Evolutionary Origins and Diversification of the Mycorrhizal Mutualists.</title>
        <authorList>
            <consortium name="DOE Joint Genome Institute"/>
            <consortium name="Mycorrhizal Genomics Consortium"/>
            <person name="Kohler A."/>
            <person name="Kuo A."/>
            <person name="Nagy L.G."/>
            <person name="Floudas D."/>
            <person name="Copeland A."/>
            <person name="Barry K.W."/>
            <person name="Cichocki N."/>
            <person name="Veneault-Fourrey C."/>
            <person name="LaButti K."/>
            <person name="Lindquist E.A."/>
            <person name="Lipzen A."/>
            <person name="Lundell T."/>
            <person name="Morin E."/>
            <person name="Murat C."/>
            <person name="Riley R."/>
            <person name="Ohm R."/>
            <person name="Sun H."/>
            <person name="Tunlid A."/>
            <person name="Henrissat B."/>
            <person name="Grigoriev I.V."/>
            <person name="Hibbett D.S."/>
            <person name="Martin F."/>
        </authorList>
    </citation>
    <scope>NUCLEOTIDE SEQUENCE [LARGE SCALE GENOMIC DNA]</scope>
    <source>
        <strain evidence="2 3">Koide BX008</strain>
    </source>
</reference>
<feature type="region of interest" description="Disordered" evidence="1">
    <location>
        <begin position="286"/>
        <end position="329"/>
    </location>
</feature>
<organism evidence="2 3">
    <name type="scientific">Amanita muscaria (strain Koide BX008)</name>
    <dbReference type="NCBI Taxonomy" id="946122"/>
    <lineage>
        <taxon>Eukaryota</taxon>
        <taxon>Fungi</taxon>
        <taxon>Dikarya</taxon>
        <taxon>Basidiomycota</taxon>
        <taxon>Agaricomycotina</taxon>
        <taxon>Agaricomycetes</taxon>
        <taxon>Agaricomycetidae</taxon>
        <taxon>Agaricales</taxon>
        <taxon>Pluteineae</taxon>
        <taxon>Amanitaceae</taxon>
        <taxon>Amanita</taxon>
    </lineage>
</organism>
<accession>A0A0C2X1P4</accession>
<evidence type="ECO:0000256" key="1">
    <source>
        <dbReference type="SAM" id="MobiDB-lite"/>
    </source>
</evidence>
<gene>
    <name evidence="2" type="ORF">M378DRAFT_179615</name>
</gene>
<proteinExistence type="predicted"/>
<evidence type="ECO:0000313" key="2">
    <source>
        <dbReference type="EMBL" id="KIL62633.1"/>
    </source>
</evidence>
<dbReference type="Proteomes" id="UP000054549">
    <property type="component" value="Unassembled WGS sequence"/>
</dbReference>
<name>A0A0C2X1P4_AMAMK</name>